<feature type="region of interest" description="Disordered" evidence="1">
    <location>
        <begin position="18"/>
        <end position="55"/>
    </location>
</feature>
<comment type="caution">
    <text evidence="2">The sequence shown here is derived from an EMBL/GenBank/DDBJ whole genome shotgun (WGS) entry which is preliminary data.</text>
</comment>
<protein>
    <submittedName>
        <fullName evidence="2">Uncharacterized protein</fullName>
    </submittedName>
</protein>
<dbReference type="EMBL" id="LSBH01000007">
    <property type="protein sequence ID" value="OAQ76367.1"/>
    <property type="molecule type" value="Genomic_DNA"/>
</dbReference>
<proteinExistence type="predicted"/>
<evidence type="ECO:0000256" key="1">
    <source>
        <dbReference type="SAM" id="MobiDB-lite"/>
    </source>
</evidence>
<accession>A0A179GEU5</accession>
<dbReference type="Proteomes" id="UP000078240">
    <property type="component" value="Unassembled WGS sequence"/>
</dbReference>
<reference evidence="2 3" key="1">
    <citation type="submission" date="2016-01" db="EMBL/GenBank/DDBJ databases">
        <title>Biosynthesis of antibiotic leucinostatins and their inhibition on Phytophthora in bio-control Purpureocillium lilacinum.</title>
        <authorList>
            <person name="Wang G."/>
            <person name="Liu Z."/>
            <person name="Lin R."/>
            <person name="Li E."/>
            <person name="Mao Z."/>
            <person name="Ling J."/>
            <person name="Yin W."/>
            <person name="Xie B."/>
        </authorList>
    </citation>
    <scope>NUCLEOTIDE SEQUENCE [LARGE SCALE GENOMIC DNA]</scope>
    <source>
        <strain evidence="2">PLBJ-1</strain>
    </source>
</reference>
<organism evidence="2 3">
    <name type="scientific">Purpureocillium lilacinum</name>
    <name type="common">Paecilomyces lilacinus</name>
    <dbReference type="NCBI Taxonomy" id="33203"/>
    <lineage>
        <taxon>Eukaryota</taxon>
        <taxon>Fungi</taxon>
        <taxon>Dikarya</taxon>
        <taxon>Ascomycota</taxon>
        <taxon>Pezizomycotina</taxon>
        <taxon>Sordariomycetes</taxon>
        <taxon>Hypocreomycetidae</taxon>
        <taxon>Hypocreales</taxon>
        <taxon>Ophiocordycipitaceae</taxon>
        <taxon>Purpureocillium</taxon>
    </lineage>
</organism>
<name>A0A179GEU5_PURLI</name>
<sequence>MYGRARSFSLLSRLVSSSTLCSSPSHPKSFPGAPHLPRLPTSSSRLTEPVSPKLQ</sequence>
<evidence type="ECO:0000313" key="3">
    <source>
        <dbReference type="Proteomes" id="UP000078240"/>
    </source>
</evidence>
<dbReference type="AlphaFoldDB" id="A0A179GEU5"/>
<gene>
    <name evidence="2" type="ORF">VFPBJ_08727</name>
</gene>
<evidence type="ECO:0000313" key="2">
    <source>
        <dbReference type="EMBL" id="OAQ76367.1"/>
    </source>
</evidence>